<feature type="region of interest" description="Disordered" evidence="1">
    <location>
        <begin position="1"/>
        <end position="20"/>
    </location>
</feature>
<keyword evidence="2" id="KW-0472">Membrane</keyword>
<dbReference type="RefSeq" id="WP_188686454.1">
    <property type="nucleotide sequence ID" value="NZ_BMIS01000015.1"/>
</dbReference>
<name>A0A917ERR9_9MICC</name>
<dbReference type="Pfam" id="PF11298">
    <property type="entry name" value="DUF3099"/>
    <property type="match status" value="1"/>
</dbReference>
<comment type="caution">
    <text evidence="3">The sequence shown here is derived from an EMBL/GenBank/DDBJ whole genome shotgun (WGS) entry which is preliminary data.</text>
</comment>
<feature type="compositionally biased region" description="Acidic residues" evidence="1">
    <location>
        <begin position="107"/>
        <end position="116"/>
    </location>
</feature>
<keyword evidence="2" id="KW-0812">Transmembrane</keyword>
<proteinExistence type="predicted"/>
<reference evidence="3" key="1">
    <citation type="journal article" date="2014" name="Int. J. Syst. Evol. Microbiol.">
        <title>Complete genome sequence of Corynebacterium casei LMG S-19264T (=DSM 44701T), isolated from a smear-ripened cheese.</title>
        <authorList>
            <consortium name="US DOE Joint Genome Institute (JGI-PGF)"/>
            <person name="Walter F."/>
            <person name="Albersmeier A."/>
            <person name="Kalinowski J."/>
            <person name="Ruckert C."/>
        </authorList>
    </citation>
    <scope>NUCLEOTIDE SEQUENCE</scope>
    <source>
        <strain evidence="3">CGMCC 1.15388</strain>
    </source>
</reference>
<keyword evidence="2" id="KW-1133">Transmembrane helix</keyword>
<protein>
    <recommendedName>
        <fullName evidence="5">DUF3099 domain-containing protein</fullName>
    </recommendedName>
</protein>
<evidence type="ECO:0000313" key="4">
    <source>
        <dbReference type="Proteomes" id="UP000633136"/>
    </source>
</evidence>
<dbReference type="AlphaFoldDB" id="A0A917ERR9"/>
<dbReference type="InterPro" id="IPR021449">
    <property type="entry name" value="DUF3099"/>
</dbReference>
<feature type="compositionally biased region" description="Low complexity" evidence="1">
    <location>
        <begin position="117"/>
        <end position="127"/>
    </location>
</feature>
<gene>
    <name evidence="3" type="ORF">GCM10011401_25700</name>
</gene>
<feature type="region of interest" description="Disordered" evidence="1">
    <location>
        <begin position="78"/>
        <end position="143"/>
    </location>
</feature>
<feature type="compositionally biased region" description="Basic and acidic residues" evidence="1">
    <location>
        <begin position="133"/>
        <end position="143"/>
    </location>
</feature>
<feature type="transmembrane region" description="Helical" evidence="2">
    <location>
        <begin position="34"/>
        <end position="50"/>
    </location>
</feature>
<accession>A0A917ERR9</accession>
<reference evidence="3" key="2">
    <citation type="submission" date="2020-09" db="EMBL/GenBank/DDBJ databases">
        <authorList>
            <person name="Sun Q."/>
            <person name="Zhou Y."/>
        </authorList>
    </citation>
    <scope>NUCLEOTIDE SEQUENCE</scope>
    <source>
        <strain evidence="3">CGMCC 1.15388</strain>
    </source>
</reference>
<keyword evidence="4" id="KW-1185">Reference proteome</keyword>
<evidence type="ECO:0000313" key="3">
    <source>
        <dbReference type="EMBL" id="GGE77239.1"/>
    </source>
</evidence>
<feature type="transmembrane region" description="Helical" evidence="2">
    <location>
        <begin position="56"/>
        <end position="75"/>
    </location>
</feature>
<evidence type="ECO:0008006" key="5">
    <source>
        <dbReference type="Google" id="ProtNLM"/>
    </source>
</evidence>
<dbReference type="EMBL" id="BMIS01000015">
    <property type="protein sequence ID" value="GGE77239.1"/>
    <property type="molecule type" value="Genomic_DNA"/>
</dbReference>
<evidence type="ECO:0000256" key="1">
    <source>
        <dbReference type="SAM" id="MobiDB-lite"/>
    </source>
</evidence>
<dbReference type="Proteomes" id="UP000633136">
    <property type="component" value="Unassembled WGS sequence"/>
</dbReference>
<evidence type="ECO:0000256" key="2">
    <source>
        <dbReference type="SAM" id="Phobius"/>
    </source>
</evidence>
<sequence length="143" mass="15949">MARHGDEVHSITDAPQRHSEEQHARMMRYAYSQGVRMLCFILAAVTAIIWQSWWSMAFVVAAMILPYVAVVDANAGGDRYTRGRESDEVDPQARLTTGHQEPAEAPEWWETEEQEASEQASENGAAGTVIEGEIVRDDADGDR</sequence>
<organism evidence="3 4">
    <name type="scientific">Nesterenkonia cremea</name>
    <dbReference type="NCBI Taxonomy" id="1882340"/>
    <lineage>
        <taxon>Bacteria</taxon>
        <taxon>Bacillati</taxon>
        <taxon>Actinomycetota</taxon>
        <taxon>Actinomycetes</taxon>
        <taxon>Micrococcales</taxon>
        <taxon>Micrococcaceae</taxon>
        <taxon>Nesterenkonia</taxon>
    </lineage>
</organism>